<feature type="transmembrane region" description="Helical" evidence="16">
    <location>
        <begin position="26"/>
        <end position="43"/>
    </location>
</feature>
<evidence type="ECO:0000256" key="2">
    <source>
        <dbReference type="ARBA" id="ARBA00005698"/>
    </source>
</evidence>
<evidence type="ECO:0000256" key="1">
    <source>
        <dbReference type="ARBA" id="ARBA00004225"/>
    </source>
</evidence>
<dbReference type="EC" id="7.1.1.2" evidence="3"/>
<evidence type="ECO:0000313" key="17">
    <source>
        <dbReference type="EMBL" id="AKK32517.1"/>
    </source>
</evidence>
<accession>A0A3S6C8I5</accession>
<evidence type="ECO:0000256" key="4">
    <source>
        <dbReference type="ARBA" id="ARBA00021095"/>
    </source>
</evidence>
<keyword evidence="7 16" id="KW-0812">Transmembrane</keyword>
<organism evidence="17">
    <name type="scientific">Aenictopecheidae sp. PJ-2015</name>
    <dbReference type="NCBI Taxonomy" id="1663421"/>
    <lineage>
        <taxon>Eukaryota</taxon>
        <taxon>Metazoa</taxon>
        <taxon>Ecdysozoa</taxon>
        <taxon>Arthropoda</taxon>
        <taxon>Hexapoda</taxon>
        <taxon>Insecta</taxon>
        <taxon>Pterygota</taxon>
        <taxon>Neoptera</taxon>
        <taxon>Paraneoptera</taxon>
        <taxon>Hemiptera</taxon>
        <taxon>Heteroptera</taxon>
        <taxon>Aenictopecheidae</taxon>
    </lineage>
</organism>
<proteinExistence type="inferred from homology"/>
<keyword evidence="6" id="KW-0679">Respiratory chain</keyword>
<keyword evidence="10 16" id="KW-1133">Transmembrane helix</keyword>
<dbReference type="GO" id="GO:0008137">
    <property type="term" value="F:NADH dehydrogenase (ubiquinone) activity"/>
    <property type="evidence" value="ECO:0007669"/>
    <property type="project" value="UniProtKB-EC"/>
</dbReference>
<feature type="transmembrane region" description="Helical" evidence="16">
    <location>
        <begin position="83"/>
        <end position="101"/>
    </location>
</feature>
<evidence type="ECO:0000256" key="3">
    <source>
        <dbReference type="ARBA" id="ARBA00012944"/>
    </source>
</evidence>
<evidence type="ECO:0000256" key="15">
    <source>
        <dbReference type="ARBA" id="ARBA00049551"/>
    </source>
</evidence>
<dbReference type="AlphaFoldDB" id="A0A3S6C8I5"/>
<evidence type="ECO:0000256" key="10">
    <source>
        <dbReference type="ARBA" id="ARBA00022989"/>
    </source>
</evidence>
<dbReference type="PANTHER" id="PTHR11435:SF1">
    <property type="entry name" value="NADH-UBIQUINONE OXIDOREDUCTASE CHAIN 6"/>
    <property type="match status" value="1"/>
</dbReference>
<evidence type="ECO:0000256" key="6">
    <source>
        <dbReference type="ARBA" id="ARBA00022660"/>
    </source>
</evidence>
<keyword evidence="5" id="KW-0813">Transport</keyword>
<comment type="similarity">
    <text evidence="2">Belongs to the complex I subunit 6 family.</text>
</comment>
<comment type="subcellular location">
    <subcellularLocation>
        <location evidence="1">Mitochondrion membrane</location>
        <topology evidence="1">Multi-pass membrane protein</topology>
    </subcellularLocation>
</comment>
<evidence type="ECO:0000256" key="12">
    <source>
        <dbReference type="ARBA" id="ARBA00023128"/>
    </source>
</evidence>
<evidence type="ECO:0000256" key="13">
    <source>
        <dbReference type="ARBA" id="ARBA00023136"/>
    </source>
</evidence>
<protein>
    <recommendedName>
        <fullName evidence="4">NADH-ubiquinone oxidoreductase chain 6</fullName>
        <ecNumber evidence="3">7.1.1.2</ecNumber>
    </recommendedName>
    <alternativeName>
        <fullName evidence="14">NADH dehydrogenase subunit 6</fullName>
    </alternativeName>
</protein>
<evidence type="ECO:0000256" key="8">
    <source>
        <dbReference type="ARBA" id="ARBA00022967"/>
    </source>
</evidence>
<evidence type="ECO:0000256" key="5">
    <source>
        <dbReference type="ARBA" id="ARBA00022448"/>
    </source>
</evidence>
<feature type="transmembrane region" description="Helical" evidence="16">
    <location>
        <begin position="5"/>
        <end position="20"/>
    </location>
</feature>
<feature type="transmembrane region" description="Helical" evidence="16">
    <location>
        <begin position="133"/>
        <end position="152"/>
    </location>
</feature>
<dbReference type="PANTHER" id="PTHR11435">
    <property type="entry name" value="NADH UBIQUINONE OXIDOREDUCTASE SUBUNIT ND6"/>
    <property type="match status" value="1"/>
</dbReference>
<evidence type="ECO:0000256" key="9">
    <source>
        <dbReference type="ARBA" id="ARBA00022982"/>
    </source>
</evidence>
<evidence type="ECO:0000256" key="7">
    <source>
        <dbReference type="ARBA" id="ARBA00022692"/>
    </source>
</evidence>
<name>A0A3S6C8I5_9HEMI</name>
<evidence type="ECO:0000256" key="11">
    <source>
        <dbReference type="ARBA" id="ARBA00023027"/>
    </source>
</evidence>
<comment type="catalytic activity">
    <reaction evidence="15">
        <text>a ubiquinone + NADH + 5 H(+)(in) = a ubiquinol + NAD(+) + 4 H(+)(out)</text>
        <dbReference type="Rhea" id="RHEA:29091"/>
        <dbReference type="Rhea" id="RHEA-COMP:9565"/>
        <dbReference type="Rhea" id="RHEA-COMP:9566"/>
        <dbReference type="ChEBI" id="CHEBI:15378"/>
        <dbReference type="ChEBI" id="CHEBI:16389"/>
        <dbReference type="ChEBI" id="CHEBI:17976"/>
        <dbReference type="ChEBI" id="CHEBI:57540"/>
        <dbReference type="ChEBI" id="CHEBI:57945"/>
        <dbReference type="EC" id="7.1.1.2"/>
    </reaction>
</comment>
<geneLocation type="mitochondrion" evidence="17"/>
<keyword evidence="9" id="KW-0249">Electron transport</keyword>
<reference evidence="17" key="1">
    <citation type="submission" date="2015-01" db="EMBL/GenBank/DDBJ databases">
        <title>The complete mitochondrial genome of Aenictopecheidae spp. (Hemiptera:Aenictopecheidae).</title>
        <authorList>
            <person name="Jiang P."/>
            <person name="Li H."/>
            <person name="Song F."/>
            <person name="Cai W.Z."/>
        </authorList>
    </citation>
    <scope>NUCLEOTIDE SEQUENCE</scope>
</reference>
<feature type="transmembrane region" description="Helical" evidence="16">
    <location>
        <begin position="50"/>
        <end position="71"/>
    </location>
</feature>
<keyword evidence="13 16" id="KW-0472">Membrane</keyword>
<dbReference type="EMBL" id="KP406515">
    <property type="protein sequence ID" value="AKK32517.1"/>
    <property type="molecule type" value="Genomic_DNA"/>
</dbReference>
<keyword evidence="12 17" id="KW-0496">Mitochondrion</keyword>
<keyword evidence="11" id="KW-0520">NAD</keyword>
<evidence type="ECO:0000256" key="14">
    <source>
        <dbReference type="ARBA" id="ARBA00031019"/>
    </source>
</evidence>
<gene>
    <name evidence="17" type="primary">ND6</name>
</gene>
<sequence>MNMLINIILFLMLILNLFWIKHPLSLGFNLMIQTINLSIFIGFMNKQFWFSYILLLILLSGMLVLFIYMASIASNEKFNTSNLMIKLLMYMLMMILLIIIKKEFFMNLMNYNTMTYYINMMTLIKIFNMNLNLSLMMILYLLIIMITVNYIINIFEGPMRKKN</sequence>
<keyword evidence="8" id="KW-1278">Translocase</keyword>
<dbReference type="GO" id="GO:0031966">
    <property type="term" value="C:mitochondrial membrane"/>
    <property type="evidence" value="ECO:0007669"/>
    <property type="project" value="UniProtKB-SubCell"/>
</dbReference>
<evidence type="ECO:0000256" key="16">
    <source>
        <dbReference type="SAM" id="Phobius"/>
    </source>
</evidence>
<dbReference type="InterPro" id="IPR050269">
    <property type="entry name" value="ComplexI_Subunit6"/>
</dbReference>